<keyword evidence="3" id="KW-1185">Reference proteome</keyword>
<feature type="compositionally biased region" description="Polar residues" evidence="1">
    <location>
        <begin position="7"/>
        <end position="18"/>
    </location>
</feature>
<dbReference type="PATRIC" id="fig|1391654.3.peg.8353"/>
<organism evidence="2 3">
    <name type="scientific">Labilithrix luteola</name>
    <dbReference type="NCBI Taxonomy" id="1391654"/>
    <lineage>
        <taxon>Bacteria</taxon>
        <taxon>Pseudomonadati</taxon>
        <taxon>Myxococcota</taxon>
        <taxon>Polyangia</taxon>
        <taxon>Polyangiales</taxon>
        <taxon>Labilitrichaceae</taxon>
        <taxon>Labilithrix</taxon>
    </lineage>
</organism>
<dbReference type="KEGG" id="llu:AKJ09_08243"/>
<sequence>MLVACGSDNSATTPSTEGNDAGSPTADGVDASKDGGSTYSIGGTVTALKGTGLVLQDNNGDDLAIGADGAFTFSKKLATGATYAVSIKTQPSAPSQTCTLSAASGVVQSANVTGVVVNCATNKYTVGGTVSGLAGGSVTLQNNGGADLVVNANGTFAFPTPIASGATYAVAVKTQPGTPTQTCVVTHDSGTMGTAKVTDVQVTCTTSKYKIGGTVAAGLTGSGLVLENNGGDALAVDASGPFTFATSIASGATYAVTVGTQPTNPSQTCTVMGDTGTVGAGDITSVAVNCTTNKYTIGGTVSGLLGTVVLQNKGGDDLTVNANAGTFAFSTPIASGASYAVTVKTQPGSPSQTCTLTDDTGEVAAANVTNVALTCVSNKFKVKANVTGLAGTGLYLQENDGDDLLVAADGTYEFATTVASGQPYAVTVKTQPKGPSQTCEVTNGASLMGGADVTIDVTCTTNTYTVGGSVAGLTASGLVLRDNGGDDLTVPANATSFTFATSINSGATYAVTVKTYPTDLICTVSNGSGTVGAANVTNVSVTCNSCPLNEVAFNGKCYYLDGSSGACDPGYARAPQSVLSSIADSFIGKNYKHTVSGNCCIWNADPVENWGFNGSQCNRSGPFTSAPVPGGSGCTNADNQFLSQLTLCGTP</sequence>
<name>A0A0K1Q845_9BACT</name>
<evidence type="ECO:0000256" key="1">
    <source>
        <dbReference type="SAM" id="MobiDB-lite"/>
    </source>
</evidence>
<reference evidence="2 3" key="1">
    <citation type="submission" date="2015-08" db="EMBL/GenBank/DDBJ databases">
        <authorList>
            <person name="Babu N.S."/>
            <person name="Beckwith C.J."/>
            <person name="Beseler K.G."/>
            <person name="Brison A."/>
            <person name="Carone J.V."/>
            <person name="Caskin T.P."/>
            <person name="Diamond M."/>
            <person name="Durham M.E."/>
            <person name="Foxe J.M."/>
            <person name="Go M."/>
            <person name="Henderson B.A."/>
            <person name="Jones I.B."/>
            <person name="McGettigan J.A."/>
            <person name="Micheletti S.J."/>
            <person name="Nasrallah M.E."/>
            <person name="Ortiz D."/>
            <person name="Piller C.R."/>
            <person name="Privatt S.R."/>
            <person name="Schneider S.L."/>
            <person name="Sharp S."/>
            <person name="Smith T.C."/>
            <person name="Stanton J.D."/>
            <person name="Ullery H.E."/>
            <person name="Wilson R.J."/>
            <person name="Serrano M.G."/>
            <person name="Buck G."/>
            <person name="Lee V."/>
            <person name="Wang Y."/>
            <person name="Carvalho R."/>
            <person name="Voegtly L."/>
            <person name="Shi R."/>
            <person name="Duckworth R."/>
            <person name="Johnson A."/>
            <person name="Loviza R."/>
            <person name="Walstead R."/>
            <person name="Shah Z."/>
            <person name="Kiflezghi M."/>
            <person name="Wade K."/>
            <person name="Ball S.L."/>
            <person name="Bradley K.W."/>
            <person name="Asai D.J."/>
            <person name="Bowman C.A."/>
            <person name="Russell D.A."/>
            <person name="Pope W.H."/>
            <person name="Jacobs-Sera D."/>
            <person name="Hendrix R.W."/>
            <person name="Hatfull G.F."/>
        </authorList>
    </citation>
    <scope>NUCLEOTIDE SEQUENCE [LARGE SCALE GENOMIC DNA]</scope>
    <source>
        <strain evidence="2 3">DSM 27648</strain>
    </source>
</reference>
<feature type="region of interest" description="Disordered" evidence="1">
    <location>
        <begin position="1"/>
        <end position="34"/>
    </location>
</feature>
<gene>
    <name evidence="2" type="ORF">AKJ09_08243</name>
</gene>
<dbReference type="Proteomes" id="UP000064967">
    <property type="component" value="Chromosome"/>
</dbReference>
<accession>A0A0K1Q845</accession>
<protein>
    <submittedName>
        <fullName evidence="2">Uncharacterized protein</fullName>
    </submittedName>
</protein>
<evidence type="ECO:0000313" key="3">
    <source>
        <dbReference type="Proteomes" id="UP000064967"/>
    </source>
</evidence>
<dbReference type="EMBL" id="CP012333">
    <property type="protein sequence ID" value="AKV01580.1"/>
    <property type="molecule type" value="Genomic_DNA"/>
</dbReference>
<evidence type="ECO:0000313" key="2">
    <source>
        <dbReference type="EMBL" id="AKV01580.1"/>
    </source>
</evidence>
<dbReference type="AlphaFoldDB" id="A0A0K1Q845"/>
<proteinExistence type="predicted"/>